<evidence type="ECO:0000313" key="2">
    <source>
        <dbReference type="EMBL" id="SMO94398.1"/>
    </source>
</evidence>
<dbReference type="RefSeq" id="WP_142530175.1">
    <property type="nucleotide sequence ID" value="NZ_CBCSJO010000001.1"/>
</dbReference>
<reference evidence="2 3" key="1">
    <citation type="submission" date="2017-05" db="EMBL/GenBank/DDBJ databases">
        <authorList>
            <person name="Varghese N."/>
            <person name="Submissions S."/>
        </authorList>
    </citation>
    <scope>NUCLEOTIDE SEQUENCE [LARGE SCALE GENOMIC DNA]</scope>
    <source>
        <strain evidence="2 3">DSM 19036</strain>
    </source>
</reference>
<dbReference type="OrthoDB" id="1092431at2"/>
<dbReference type="InterPro" id="IPR014710">
    <property type="entry name" value="RmlC-like_jellyroll"/>
</dbReference>
<feature type="domain" description="Cyclic nucleotide-binding" evidence="1">
    <location>
        <begin position="20"/>
        <end position="121"/>
    </location>
</feature>
<evidence type="ECO:0000313" key="3">
    <source>
        <dbReference type="Proteomes" id="UP000320300"/>
    </source>
</evidence>
<proteinExistence type="predicted"/>
<keyword evidence="3" id="KW-1185">Reference proteome</keyword>
<organism evidence="2 3">
    <name type="scientific">Pedobacter westerhofensis</name>
    <dbReference type="NCBI Taxonomy" id="425512"/>
    <lineage>
        <taxon>Bacteria</taxon>
        <taxon>Pseudomonadati</taxon>
        <taxon>Bacteroidota</taxon>
        <taxon>Sphingobacteriia</taxon>
        <taxon>Sphingobacteriales</taxon>
        <taxon>Sphingobacteriaceae</taxon>
        <taxon>Pedobacter</taxon>
    </lineage>
</organism>
<protein>
    <submittedName>
        <fullName evidence="2">cAMP-binding domain of CRP or a regulatory subunit of cAMP-dependent protein kinases</fullName>
    </submittedName>
</protein>
<dbReference type="InterPro" id="IPR000595">
    <property type="entry name" value="cNMP-bd_dom"/>
</dbReference>
<dbReference type="SMART" id="SM00100">
    <property type="entry name" value="cNMP"/>
    <property type="match status" value="1"/>
</dbReference>
<dbReference type="Gene3D" id="2.60.120.10">
    <property type="entry name" value="Jelly Rolls"/>
    <property type="match status" value="1"/>
</dbReference>
<sequence>MQTPDHTYGVFMQFLTAHFNADEEQLKTICSKFSRKTAKRNEILLASGEVCKHLYFVNSGCLRIYLLDLKGNESTRFLVTEGKFGTSFPSYRLQEPSVAAIQSLELSDLFYISYHDFQALLDEIPAWEHIYRIALEQEYISSIQRIESLISMNATMRYQALMESNPSIIQRFPSKIIADYLGISQETLSRLKSKK</sequence>
<name>A0A521FDW0_9SPHI</name>
<accession>A0A521FDW0</accession>
<dbReference type="EMBL" id="FXTN01000011">
    <property type="protein sequence ID" value="SMO94398.1"/>
    <property type="molecule type" value="Genomic_DNA"/>
</dbReference>
<dbReference type="AlphaFoldDB" id="A0A521FDW0"/>
<dbReference type="Pfam" id="PF00027">
    <property type="entry name" value="cNMP_binding"/>
    <property type="match status" value="1"/>
</dbReference>
<dbReference type="PROSITE" id="PS50042">
    <property type="entry name" value="CNMP_BINDING_3"/>
    <property type="match status" value="1"/>
</dbReference>
<dbReference type="Proteomes" id="UP000320300">
    <property type="component" value="Unassembled WGS sequence"/>
</dbReference>
<dbReference type="InterPro" id="IPR018490">
    <property type="entry name" value="cNMP-bd_dom_sf"/>
</dbReference>
<dbReference type="SUPFAM" id="SSF51206">
    <property type="entry name" value="cAMP-binding domain-like"/>
    <property type="match status" value="1"/>
</dbReference>
<gene>
    <name evidence="2" type="ORF">SAMN06265348_111210</name>
</gene>
<evidence type="ECO:0000259" key="1">
    <source>
        <dbReference type="PROSITE" id="PS50042"/>
    </source>
</evidence>
<dbReference type="CDD" id="cd00038">
    <property type="entry name" value="CAP_ED"/>
    <property type="match status" value="1"/>
</dbReference>